<feature type="compositionally biased region" description="Basic and acidic residues" evidence="2">
    <location>
        <begin position="148"/>
        <end position="162"/>
    </location>
</feature>
<keyword evidence="1" id="KW-0479">Metal-binding</keyword>
<dbReference type="Proteomes" id="UP000799771">
    <property type="component" value="Unassembled WGS sequence"/>
</dbReference>
<feature type="non-terminal residue" evidence="4">
    <location>
        <position position="1"/>
    </location>
</feature>
<protein>
    <recommendedName>
        <fullName evidence="3">RING-type domain-containing protein</fullName>
    </recommendedName>
</protein>
<reference evidence="4" key="1">
    <citation type="journal article" date="2020" name="Stud. Mycol.">
        <title>101 Dothideomycetes genomes: a test case for predicting lifestyles and emergence of pathogens.</title>
        <authorList>
            <person name="Haridas S."/>
            <person name="Albert R."/>
            <person name="Binder M."/>
            <person name="Bloem J."/>
            <person name="Labutti K."/>
            <person name="Salamov A."/>
            <person name="Andreopoulos B."/>
            <person name="Baker S."/>
            <person name="Barry K."/>
            <person name="Bills G."/>
            <person name="Bluhm B."/>
            <person name="Cannon C."/>
            <person name="Castanera R."/>
            <person name="Culley D."/>
            <person name="Daum C."/>
            <person name="Ezra D."/>
            <person name="Gonzalez J."/>
            <person name="Henrissat B."/>
            <person name="Kuo A."/>
            <person name="Liang C."/>
            <person name="Lipzen A."/>
            <person name="Lutzoni F."/>
            <person name="Magnuson J."/>
            <person name="Mondo S."/>
            <person name="Nolan M."/>
            <person name="Ohm R."/>
            <person name="Pangilinan J."/>
            <person name="Park H.-J."/>
            <person name="Ramirez L."/>
            <person name="Alfaro M."/>
            <person name="Sun H."/>
            <person name="Tritt A."/>
            <person name="Yoshinaga Y."/>
            <person name="Zwiers L.-H."/>
            <person name="Turgeon B."/>
            <person name="Goodwin S."/>
            <person name="Spatafora J."/>
            <person name="Crous P."/>
            <person name="Grigoriev I."/>
        </authorList>
    </citation>
    <scope>NUCLEOTIDE SEQUENCE</scope>
    <source>
        <strain evidence="4">CBS 119687</strain>
    </source>
</reference>
<dbReference type="InterPro" id="IPR001841">
    <property type="entry name" value="Znf_RING"/>
</dbReference>
<dbReference type="EMBL" id="ML977501">
    <property type="protein sequence ID" value="KAF2132302.1"/>
    <property type="molecule type" value="Genomic_DNA"/>
</dbReference>
<name>A0A6A6AK16_9PLEO</name>
<dbReference type="InterPro" id="IPR013083">
    <property type="entry name" value="Znf_RING/FYVE/PHD"/>
</dbReference>
<dbReference type="OrthoDB" id="5600418at2759"/>
<evidence type="ECO:0000256" key="2">
    <source>
        <dbReference type="SAM" id="MobiDB-lite"/>
    </source>
</evidence>
<gene>
    <name evidence="4" type="ORF">P153DRAFT_284987</name>
</gene>
<dbReference type="PROSITE" id="PS50089">
    <property type="entry name" value="ZF_RING_2"/>
    <property type="match status" value="1"/>
</dbReference>
<keyword evidence="1" id="KW-0863">Zinc-finger</keyword>
<proteinExistence type="predicted"/>
<dbReference type="SUPFAM" id="SSF57850">
    <property type="entry name" value="RING/U-box"/>
    <property type="match status" value="1"/>
</dbReference>
<keyword evidence="1" id="KW-0862">Zinc</keyword>
<feature type="region of interest" description="Disordered" evidence="2">
    <location>
        <begin position="148"/>
        <end position="176"/>
    </location>
</feature>
<keyword evidence="5" id="KW-1185">Reference proteome</keyword>
<evidence type="ECO:0000313" key="4">
    <source>
        <dbReference type="EMBL" id="KAF2132302.1"/>
    </source>
</evidence>
<feature type="domain" description="RING-type" evidence="3">
    <location>
        <begin position="37"/>
        <end position="105"/>
    </location>
</feature>
<sequence length="218" mass="24735">DCSNTMQSLSTARAAARGALFTTPISISRLESENRACPICHEQYIEPPVTEHGHQTSDREWAVSVDMVAEWFGRKRCCGHIIGHRCLQAHLQASGPWRNKCPLCRNVWFHHSNEDDNLVDEPGQTGETRIDPISSSLRRSRRIADQTAVRRETPVTPTRDRAGTNQHSYHTSIRKRSRRTAQFTQQLLETLEVAVGSVEVRGTLEEVERKLEALYCSM</sequence>
<dbReference type="RefSeq" id="XP_033526689.1">
    <property type="nucleotide sequence ID" value="XM_033663358.1"/>
</dbReference>
<dbReference type="GeneID" id="54403790"/>
<evidence type="ECO:0000313" key="5">
    <source>
        <dbReference type="Proteomes" id="UP000799771"/>
    </source>
</evidence>
<evidence type="ECO:0000259" key="3">
    <source>
        <dbReference type="PROSITE" id="PS50089"/>
    </source>
</evidence>
<evidence type="ECO:0000256" key="1">
    <source>
        <dbReference type="PROSITE-ProRule" id="PRU00175"/>
    </source>
</evidence>
<dbReference type="Gene3D" id="3.30.40.10">
    <property type="entry name" value="Zinc/RING finger domain, C3HC4 (zinc finger)"/>
    <property type="match status" value="1"/>
</dbReference>
<dbReference type="AlphaFoldDB" id="A0A6A6AK16"/>
<accession>A0A6A6AK16</accession>
<organism evidence="4 5">
    <name type="scientific">Dothidotthia symphoricarpi CBS 119687</name>
    <dbReference type="NCBI Taxonomy" id="1392245"/>
    <lineage>
        <taxon>Eukaryota</taxon>
        <taxon>Fungi</taxon>
        <taxon>Dikarya</taxon>
        <taxon>Ascomycota</taxon>
        <taxon>Pezizomycotina</taxon>
        <taxon>Dothideomycetes</taxon>
        <taxon>Pleosporomycetidae</taxon>
        <taxon>Pleosporales</taxon>
        <taxon>Dothidotthiaceae</taxon>
        <taxon>Dothidotthia</taxon>
    </lineage>
</organism>
<dbReference type="GO" id="GO:0008270">
    <property type="term" value="F:zinc ion binding"/>
    <property type="evidence" value="ECO:0007669"/>
    <property type="project" value="UniProtKB-KW"/>
</dbReference>